<accession>A0A494YD92</accession>
<protein>
    <submittedName>
        <fullName evidence="3">Uncharacterized protein</fullName>
    </submittedName>
</protein>
<dbReference type="AlphaFoldDB" id="A0A494YD92"/>
<feature type="transmembrane region" description="Helical" evidence="2">
    <location>
        <begin position="10"/>
        <end position="29"/>
    </location>
</feature>
<organism evidence="3 4">
    <name type="scientific">Cohnella endophytica</name>
    <dbReference type="NCBI Taxonomy" id="2419778"/>
    <lineage>
        <taxon>Bacteria</taxon>
        <taxon>Bacillati</taxon>
        <taxon>Bacillota</taxon>
        <taxon>Bacilli</taxon>
        <taxon>Bacillales</taxon>
        <taxon>Paenibacillaceae</taxon>
        <taxon>Cohnella</taxon>
    </lineage>
</organism>
<feature type="coiled-coil region" evidence="1">
    <location>
        <begin position="51"/>
        <end position="78"/>
    </location>
</feature>
<name>A0A494YD92_9BACL</name>
<evidence type="ECO:0000313" key="4">
    <source>
        <dbReference type="Proteomes" id="UP000282076"/>
    </source>
</evidence>
<gene>
    <name evidence="3" type="ORF">D7Z26_00210</name>
</gene>
<sequence>MFDTFKKSNVFAKITLVSGIIIFFLQLIYEHTFPMLGVITIIIGVVLQELISASKAELDKLRIENIDLRKKIDDLEKLKKHY</sequence>
<reference evidence="3 4" key="1">
    <citation type="submission" date="2018-10" db="EMBL/GenBank/DDBJ databases">
        <title>Cohnella sp. M2MS4P-1, whole genome shotgun sequence.</title>
        <authorList>
            <person name="Tuo L."/>
        </authorList>
    </citation>
    <scope>NUCLEOTIDE SEQUENCE [LARGE SCALE GENOMIC DNA]</scope>
    <source>
        <strain evidence="3 4">M2MS4P-1</strain>
    </source>
</reference>
<proteinExistence type="predicted"/>
<comment type="caution">
    <text evidence="3">The sequence shown here is derived from an EMBL/GenBank/DDBJ whole genome shotgun (WGS) entry which is preliminary data.</text>
</comment>
<keyword evidence="2" id="KW-0472">Membrane</keyword>
<evidence type="ECO:0000256" key="1">
    <source>
        <dbReference type="SAM" id="Coils"/>
    </source>
</evidence>
<dbReference type="EMBL" id="RBZM01000001">
    <property type="protein sequence ID" value="RKP57975.1"/>
    <property type="molecule type" value="Genomic_DNA"/>
</dbReference>
<dbReference type="RefSeq" id="WP_120973641.1">
    <property type="nucleotide sequence ID" value="NZ_RBZM01000001.1"/>
</dbReference>
<keyword evidence="2" id="KW-1133">Transmembrane helix</keyword>
<feature type="transmembrane region" description="Helical" evidence="2">
    <location>
        <begin position="35"/>
        <end position="53"/>
    </location>
</feature>
<dbReference type="Proteomes" id="UP000282076">
    <property type="component" value="Unassembled WGS sequence"/>
</dbReference>
<keyword evidence="2" id="KW-0812">Transmembrane</keyword>
<keyword evidence="4" id="KW-1185">Reference proteome</keyword>
<evidence type="ECO:0000256" key="2">
    <source>
        <dbReference type="SAM" id="Phobius"/>
    </source>
</evidence>
<keyword evidence="1" id="KW-0175">Coiled coil</keyword>
<evidence type="ECO:0000313" key="3">
    <source>
        <dbReference type="EMBL" id="RKP57975.1"/>
    </source>
</evidence>